<organism evidence="1 2">
    <name type="scientific">Catharanthus roseus</name>
    <name type="common">Madagascar periwinkle</name>
    <name type="synonym">Vinca rosea</name>
    <dbReference type="NCBI Taxonomy" id="4058"/>
    <lineage>
        <taxon>Eukaryota</taxon>
        <taxon>Viridiplantae</taxon>
        <taxon>Streptophyta</taxon>
        <taxon>Embryophyta</taxon>
        <taxon>Tracheophyta</taxon>
        <taxon>Spermatophyta</taxon>
        <taxon>Magnoliopsida</taxon>
        <taxon>eudicotyledons</taxon>
        <taxon>Gunneridae</taxon>
        <taxon>Pentapetalae</taxon>
        <taxon>asterids</taxon>
        <taxon>lamiids</taxon>
        <taxon>Gentianales</taxon>
        <taxon>Apocynaceae</taxon>
        <taxon>Rauvolfioideae</taxon>
        <taxon>Vinceae</taxon>
        <taxon>Catharanthinae</taxon>
        <taxon>Catharanthus</taxon>
    </lineage>
</organism>
<name>A0ACC0BZW0_CATRO</name>
<reference evidence="2" key="1">
    <citation type="journal article" date="2023" name="Nat. Plants">
        <title>Single-cell RNA sequencing provides a high-resolution roadmap for understanding the multicellular compartmentation of specialized metabolism.</title>
        <authorList>
            <person name="Sun S."/>
            <person name="Shen X."/>
            <person name="Li Y."/>
            <person name="Li Y."/>
            <person name="Wang S."/>
            <person name="Li R."/>
            <person name="Zhang H."/>
            <person name="Shen G."/>
            <person name="Guo B."/>
            <person name="Wei J."/>
            <person name="Xu J."/>
            <person name="St-Pierre B."/>
            <person name="Chen S."/>
            <person name="Sun C."/>
        </authorList>
    </citation>
    <scope>NUCLEOTIDE SEQUENCE [LARGE SCALE GENOMIC DNA]</scope>
</reference>
<evidence type="ECO:0000313" key="1">
    <source>
        <dbReference type="EMBL" id="KAI5678171.1"/>
    </source>
</evidence>
<sequence length="113" mass="13031">MEKSQLLFSSNVRSDLDDRLLDKFGIPTSKDFAYTWVCLFCIEGLVKEPTIWVLSNRYGNIRAINTGQSFRVASCTWWSSVERYKLLKEGSVWKLVMAARYGFGWISGYGKEL</sequence>
<proteinExistence type="predicted"/>
<dbReference type="Proteomes" id="UP001060085">
    <property type="component" value="Linkage Group LG02"/>
</dbReference>
<accession>A0ACC0BZW0</accession>
<gene>
    <name evidence="1" type="ORF">M9H77_09121</name>
</gene>
<keyword evidence="2" id="KW-1185">Reference proteome</keyword>
<protein>
    <submittedName>
        <fullName evidence="1">Uncharacterized protein</fullName>
    </submittedName>
</protein>
<evidence type="ECO:0000313" key="2">
    <source>
        <dbReference type="Proteomes" id="UP001060085"/>
    </source>
</evidence>
<dbReference type="EMBL" id="CM044702">
    <property type="protein sequence ID" value="KAI5678171.1"/>
    <property type="molecule type" value="Genomic_DNA"/>
</dbReference>
<comment type="caution">
    <text evidence="1">The sequence shown here is derived from an EMBL/GenBank/DDBJ whole genome shotgun (WGS) entry which is preliminary data.</text>
</comment>